<comment type="subunit">
    <text evidence="7">Component of the SMC5-SMC6 complex.</text>
</comment>
<evidence type="ECO:0000256" key="8">
    <source>
        <dbReference type="SAM" id="MobiDB-lite"/>
    </source>
</evidence>
<feature type="domain" description="Non-structural maintenance of chromosome element 4 C-terminal" evidence="9">
    <location>
        <begin position="166"/>
        <end position="246"/>
    </location>
</feature>
<dbReference type="PANTHER" id="PTHR16140:SF0">
    <property type="entry name" value="NON-STRUCTURAL MAINTENANCE OF CHROMOSOMES ELEMENT 4"/>
    <property type="match status" value="1"/>
</dbReference>
<evidence type="ECO:0000313" key="10">
    <source>
        <dbReference type="EMBL" id="NDV33157.1"/>
    </source>
</evidence>
<dbReference type="GO" id="GO:0005634">
    <property type="term" value="C:nucleus"/>
    <property type="evidence" value="ECO:0007669"/>
    <property type="project" value="UniProtKB-SubCell"/>
</dbReference>
<dbReference type="InterPro" id="IPR014854">
    <property type="entry name" value="Nse4_C"/>
</dbReference>
<evidence type="ECO:0000256" key="3">
    <source>
        <dbReference type="ARBA" id="ARBA00022763"/>
    </source>
</evidence>
<keyword evidence="6 7" id="KW-0539">Nucleus</keyword>
<evidence type="ECO:0000256" key="2">
    <source>
        <dbReference type="ARBA" id="ARBA00008997"/>
    </source>
</evidence>
<keyword evidence="3 7" id="KW-0227">DNA damage</keyword>
<evidence type="ECO:0000256" key="6">
    <source>
        <dbReference type="ARBA" id="ARBA00023242"/>
    </source>
</evidence>
<dbReference type="GO" id="GO:0006281">
    <property type="term" value="P:DNA repair"/>
    <property type="evidence" value="ECO:0007669"/>
    <property type="project" value="UniProtKB-UniRule"/>
</dbReference>
<comment type="function">
    <text evidence="7">Component of the SMC5-SMC6 complex, that promotes sister chromatid alignment after DNA damage and facilitates double-stranded DNA breaks (DSBs) repair via homologous recombination between sister chromatids.</text>
</comment>
<organism evidence="10">
    <name type="scientific">Arcella intermedia</name>
    <dbReference type="NCBI Taxonomy" id="1963864"/>
    <lineage>
        <taxon>Eukaryota</taxon>
        <taxon>Amoebozoa</taxon>
        <taxon>Tubulinea</taxon>
        <taxon>Elardia</taxon>
        <taxon>Arcellinida</taxon>
        <taxon>Sphaerothecina</taxon>
        <taxon>Arcellidae</taxon>
        <taxon>Arcella</taxon>
    </lineage>
</organism>
<reference evidence="10" key="1">
    <citation type="journal article" date="2020" name="J. Eukaryot. Microbiol.">
        <title>De novo Sequencing, Assembly and Annotation of the Transcriptome for the Free-Living Testate Amoeba Arcella intermedia.</title>
        <authorList>
            <person name="Ribeiro G.M."/>
            <person name="Porfirio-Sousa A.L."/>
            <person name="Maurer-Alcala X.X."/>
            <person name="Katz L.A."/>
            <person name="Lahr D.J.G."/>
        </authorList>
    </citation>
    <scope>NUCLEOTIDE SEQUENCE</scope>
</reference>
<dbReference type="Pfam" id="PF08743">
    <property type="entry name" value="Nse4_C"/>
    <property type="match status" value="1"/>
</dbReference>
<evidence type="ECO:0000256" key="1">
    <source>
        <dbReference type="ARBA" id="ARBA00004123"/>
    </source>
</evidence>
<name>A0A6B2L8J5_9EUKA</name>
<dbReference type="GO" id="GO:0006310">
    <property type="term" value="P:DNA recombination"/>
    <property type="evidence" value="ECO:0007669"/>
    <property type="project" value="UniProtKB-UniRule"/>
</dbReference>
<dbReference type="PANTHER" id="PTHR16140">
    <property type="entry name" value="NON-STRUCTURAL MAINTENANCE OF CHROMOSOMES ELEMENT 4"/>
    <property type="match status" value="1"/>
</dbReference>
<evidence type="ECO:0000256" key="4">
    <source>
        <dbReference type="ARBA" id="ARBA00023172"/>
    </source>
</evidence>
<keyword evidence="4 7" id="KW-0233">DNA recombination</keyword>
<feature type="compositionally biased region" description="Basic residues" evidence="8">
    <location>
        <begin position="280"/>
        <end position="292"/>
    </location>
</feature>
<evidence type="ECO:0000259" key="9">
    <source>
        <dbReference type="Pfam" id="PF08743"/>
    </source>
</evidence>
<accession>A0A6B2L8J5</accession>
<keyword evidence="5 7" id="KW-0234">DNA repair</keyword>
<dbReference type="AlphaFoldDB" id="A0A6B2L8J5"/>
<evidence type="ECO:0000256" key="7">
    <source>
        <dbReference type="RuleBase" id="RU365071"/>
    </source>
</evidence>
<protein>
    <recommendedName>
        <fullName evidence="7">Non-structural maintenance of chromosomes element 4</fullName>
    </recommendedName>
</protein>
<proteinExistence type="inferred from homology"/>
<feature type="compositionally biased region" description="Low complexity" evidence="8">
    <location>
        <begin position="253"/>
        <end position="279"/>
    </location>
</feature>
<comment type="similarity">
    <text evidence="2 7">Belongs to the NSE4 family.</text>
</comment>
<dbReference type="GO" id="GO:0030915">
    <property type="term" value="C:Smc5-Smc6 complex"/>
    <property type="evidence" value="ECO:0007669"/>
    <property type="project" value="UniProtKB-UniRule"/>
</dbReference>
<evidence type="ECO:0000256" key="5">
    <source>
        <dbReference type="ARBA" id="ARBA00023204"/>
    </source>
</evidence>
<comment type="subcellular location">
    <subcellularLocation>
        <location evidence="1 7">Nucleus</location>
    </subcellularLocation>
</comment>
<dbReference type="EMBL" id="GIBP01004188">
    <property type="protein sequence ID" value="NDV33157.1"/>
    <property type="molecule type" value="Transcribed_RNA"/>
</dbReference>
<dbReference type="InterPro" id="IPR027786">
    <property type="entry name" value="Nse4/EID"/>
</dbReference>
<sequence length="292" mass="32873">MVLPGSDGILAIIDEGNRLFGLVKSSREAALDTELLTVVAQIAVEQSQRLAGGTHYDLETFIKNSSKMIADSEGKEFEEKLTSFSNNYCQESFKTTVKRSFLYGPLQKEFQKKVVKPRAPKEKLGKKVTPQNIKDTKFDEQTETSLRVEHVGNVLREVTADGTQSINFWDLVLDPESFSKTAENIFHFSFLVKEGYAKIDDENNIVPSAPANTEVENLSRHQAIIRLDYEKWEEIKNKHNRSEATIPTFEAPSRPSQKTSKSSQSHKSQKSSQKPSQKSQSKKRKHSSSSSS</sequence>
<feature type="region of interest" description="Disordered" evidence="8">
    <location>
        <begin position="242"/>
        <end position="292"/>
    </location>
</feature>